<dbReference type="GeneID" id="64630138"/>
<dbReference type="SUPFAM" id="SSF53098">
    <property type="entry name" value="Ribonuclease H-like"/>
    <property type="match status" value="1"/>
</dbReference>
<dbReference type="RefSeq" id="XP_041191043.1">
    <property type="nucleotide sequence ID" value="XM_041336121.1"/>
</dbReference>
<keyword evidence="11" id="KW-1185">Reference proteome</keyword>
<evidence type="ECO:0000256" key="1">
    <source>
        <dbReference type="ARBA" id="ARBA00000077"/>
    </source>
</evidence>
<protein>
    <recommendedName>
        <fullName evidence="3">ribonuclease H</fullName>
        <ecNumber evidence="3">3.1.26.4</ecNumber>
    </recommendedName>
</protein>
<feature type="domain" description="RNase H type-1" evidence="9">
    <location>
        <begin position="67"/>
        <end position="223"/>
    </location>
</feature>
<keyword evidence="5" id="KW-0479">Metal-binding</keyword>
<gene>
    <name evidence="10" type="ORF">BJ212DRAFT_1366897</name>
</gene>
<dbReference type="InterPro" id="IPR036397">
    <property type="entry name" value="RNaseH_sf"/>
</dbReference>
<evidence type="ECO:0000313" key="11">
    <source>
        <dbReference type="Proteomes" id="UP000807769"/>
    </source>
</evidence>
<dbReference type="OrthoDB" id="245563at2759"/>
<sequence length="316" mass="34416">MPKAQKTAYYAVRKGRTPGIYPTCSPSLRLPSSAVSPAAISPPRSVAATSSKFRPSAAIVANDKEDESGYDVVYSDGACKGNGQVGSVAGVGVWWGWNDTRNIAERCPGDQTNNRAELIASCTPYAIVRVLETAPFSQRPLMIKTDSKYSIQCFESWLPRWNANGFRTASGQSVKNAELIRYLAALLYARERAGPKVIFKHVRGHVGIEGNECADRLANDGALKPELPERDWEQLIRDLEKKPIPSKTIPEPVKSDTSMSRQATSGSSSRLPQPSIATRVAFPPREPTPKPGSISQAELDAYASCLLETDDLESDF</sequence>
<evidence type="ECO:0000256" key="5">
    <source>
        <dbReference type="ARBA" id="ARBA00022723"/>
    </source>
</evidence>
<dbReference type="GO" id="GO:0004523">
    <property type="term" value="F:RNA-DNA hybrid ribonuclease activity"/>
    <property type="evidence" value="ECO:0007669"/>
    <property type="project" value="UniProtKB-EC"/>
</dbReference>
<dbReference type="EMBL" id="JABBWG010000024">
    <property type="protein sequence ID" value="KAG1813169.1"/>
    <property type="molecule type" value="Genomic_DNA"/>
</dbReference>
<dbReference type="Gene3D" id="3.30.420.10">
    <property type="entry name" value="Ribonuclease H-like superfamily/Ribonuclease H"/>
    <property type="match status" value="1"/>
</dbReference>
<evidence type="ECO:0000256" key="4">
    <source>
        <dbReference type="ARBA" id="ARBA00022722"/>
    </source>
</evidence>
<dbReference type="GO" id="GO:0046872">
    <property type="term" value="F:metal ion binding"/>
    <property type="evidence" value="ECO:0007669"/>
    <property type="project" value="UniProtKB-KW"/>
</dbReference>
<evidence type="ECO:0000256" key="6">
    <source>
        <dbReference type="ARBA" id="ARBA00022759"/>
    </source>
</evidence>
<keyword evidence="7" id="KW-0378">Hydrolase</keyword>
<dbReference type="GO" id="GO:0003676">
    <property type="term" value="F:nucleic acid binding"/>
    <property type="evidence" value="ECO:0007669"/>
    <property type="project" value="InterPro"/>
</dbReference>
<dbReference type="InterPro" id="IPR002156">
    <property type="entry name" value="RNaseH_domain"/>
</dbReference>
<feature type="region of interest" description="Disordered" evidence="8">
    <location>
        <begin position="238"/>
        <end position="295"/>
    </location>
</feature>
<evidence type="ECO:0000259" key="9">
    <source>
        <dbReference type="PROSITE" id="PS50879"/>
    </source>
</evidence>
<dbReference type="InterPro" id="IPR050092">
    <property type="entry name" value="RNase_H"/>
</dbReference>
<dbReference type="PROSITE" id="PS50879">
    <property type="entry name" value="RNASE_H_1"/>
    <property type="match status" value="1"/>
</dbReference>
<reference evidence="10" key="1">
    <citation type="journal article" date="2020" name="New Phytol.">
        <title>Comparative genomics reveals dynamic genome evolution in host specialist ectomycorrhizal fungi.</title>
        <authorList>
            <person name="Lofgren L.A."/>
            <person name="Nguyen N.H."/>
            <person name="Vilgalys R."/>
            <person name="Ruytinx J."/>
            <person name="Liao H.L."/>
            <person name="Branco S."/>
            <person name="Kuo A."/>
            <person name="LaButti K."/>
            <person name="Lipzen A."/>
            <person name="Andreopoulos W."/>
            <person name="Pangilinan J."/>
            <person name="Riley R."/>
            <person name="Hundley H."/>
            <person name="Na H."/>
            <person name="Barry K."/>
            <person name="Grigoriev I.V."/>
            <person name="Stajich J.E."/>
            <person name="Kennedy P.G."/>
        </authorList>
    </citation>
    <scope>NUCLEOTIDE SEQUENCE</scope>
    <source>
        <strain evidence="10">MN1</strain>
    </source>
</reference>
<evidence type="ECO:0000256" key="2">
    <source>
        <dbReference type="ARBA" id="ARBA00005300"/>
    </source>
</evidence>
<evidence type="ECO:0000256" key="8">
    <source>
        <dbReference type="SAM" id="MobiDB-lite"/>
    </source>
</evidence>
<feature type="compositionally biased region" description="Polar residues" evidence="8">
    <location>
        <begin position="255"/>
        <end position="276"/>
    </location>
</feature>
<evidence type="ECO:0000256" key="3">
    <source>
        <dbReference type="ARBA" id="ARBA00012180"/>
    </source>
</evidence>
<comment type="similarity">
    <text evidence="2">Belongs to the RNase H family.</text>
</comment>
<organism evidence="10 11">
    <name type="scientific">Suillus subaureus</name>
    <dbReference type="NCBI Taxonomy" id="48587"/>
    <lineage>
        <taxon>Eukaryota</taxon>
        <taxon>Fungi</taxon>
        <taxon>Dikarya</taxon>
        <taxon>Basidiomycota</taxon>
        <taxon>Agaricomycotina</taxon>
        <taxon>Agaricomycetes</taxon>
        <taxon>Agaricomycetidae</taxon>
        <taxon>Boletales</taxon>
        <taxon>Suillineae</taxon>
        <taxon>Suillaceae</taxon>
        <taxon>Suillus</taxon>
    </lineage>
</organism>
<dbReference type="Proteomes" id="UP000807769">
    <property type="component" value="Unassembled WGS sequence"/>
</dbReference>
<name>A0A9P7E6W7_9AGAM</name>
<keyword evidence="4" id="KW-0540">Nuclease</keyword>
<dbReference type="Pfam" id="PF00075">
    <property type="entry name" value="RNase_H"/>
    <property type="match status" value="1"/>
</dbReference>
<proteinExistence type="inferred from homology"/>
<accession>A0A9P7E6W7</accession>
<dbReference type="AlphaFoldDB" id="A0A9P7E6W7"/>
<keyword evidence="6" id="KW-0255">Endonuclease</keyword>
<dbReference type="GO" id="GO:0043137">
    <property type="term" value="P:DNA replication, removal of RNA primer"/>
    <property type="evidence" value="ECO:0007669"/>
    <property type="project" value="TreeGrafter"/>
</dbReference>
<dbReference type="PANTHER" id="PTHR10642:SF26">
    <property type="entry name" value="RIBONUCLEASE H1"/>
    <property type="match status" value="1"/>
</dbReference>
<comment type="caution">
    <text evidence="10">The sequence shown here is derived from an EMBL/GenBank/DDBJ whole genome shotgun (WGS) entry which is preliminary data.</text>
</comment>
<dbReference type="EC" id="3.1.26.4" evidence="3"/>
<dbReference type="InterPro" id="IPR012337">
    <property type="entry name" value="RNaseH-like_sf"/>
</dbReference>
<evidence type="ECO:0000256" key="7">
    <source>
        <dbReference type="ARBA" id="ARBA00022801"/>
    </source>
</evidence>
<dbReference type="PANTHER" id="PTHR10642">
    <property type="entry name" value="RIBONUCLEASE H1"/>
    <property type="match status" value="1"/>
</dbReference>
<dbReference type="CDD" id="cd09280">
    <property type="entry name" value="RNase_HI_eukaryote_like"/>
    <property type="match status" value="1"/>
</dbReference>
<evidence type="ECO:0000313" key="10">
    <source>
        <dbReference type="EMBL" id="KAG1813169.1"/>
    </source>
</evidence>
<comment type="catalytic activity">
    <reaction evidence="1">
        <text>Endonucleolytic cleavage to 5'-phosphomonoester.</text>
        <dbReference type="EC" id="3.1.26.4"/>
    </reaction>
</comment>